<evidence type="ECO:0000313" key="3">
    <source>
        <dbReference type="Proteomes" id="UP000235015"/>
    </source>
</evidence>
<gene>
    <name evidence="2" type="ORF">C0630_16345</name>
</gene>
<proteinExistence type="predicted"/>
<comment type="caution">
    <text evidence="2">The sequence shown here is derived from an EMBL/GenBank/DDBJ whole genome shotgun (WGS) entry which is preliminary data.</text>
</comment>
<feature type="compositionally biased region" description="Basic and acidic residues" evidence="1">
    <location>
        <begin position="60"/>
        <end position="69"/>
    </location>
</feature>
<dbReference type="Proteomes" id="UP000235015">
    <property type="component" value="Unassembled WGS sequence"/>
</dbReference>
<dbReference type="EMBL" id="PKUN01000025">
    <property type="protein sequence ID" value="PLX60362.1"/>
    <property type="molecule type" value="Genomic_DNA"/>
</dbReference>
<sequence>MDKHAAKNNSHNGIISPILPSMIGMTEHEAGVLERLGEGPRSQRKRRGDSQLDAAARRGVSRETFRQMERGNPGTGVGCWVRAIRLYGDLVQLEALFSGSLFLPVAGG</sequence>
<dbReference type="GO" id="GO:0003677">
    <property type="term" value="F:DNA binding"/>
    <property type="evidence" value="ECO:0007669"/>
    <property type="project" value="InterPro"/>
</dbReference>
<organism evidence="2 3">
    <name type="scientific">Sedimenticola selenatireducens</name>
    <dbReference type="NCBI Taxonomy" id="191960"/>
    <lineage>
        <taxon>Bacteria</taxon>
        <taxon>Pseudomonadati</taxon>
        <taxon>Pseudomonadota</taxon>
        <taxon>Gammaproteobacteria</taxon>
        <taxon>Chromatiales</taxon>
        <taxon>Sedimenticolaceae</taxon>
        <taxon>Sedimenticola</taxon>
    </lineage>
</organism>
<dbReference type="Gene3D" id="1.10.260.40">
    <property type="entry name" value="lambda repressor-like DNA-binding domains"/>
    <property type="match status" value="1"/>
</dbReference>
<dbReference type="STRING" id="1111735.GCA_000428045_02550"/>
<evidence type="ECO:0000256" key="1">
    <source>
        <dbReference type="SAM" id="MobiDB-lite"/>
    </source>
</evidence>
<protein>
    <recommendedName>
        <fullName evidence="4">XRE family transcriptional regulator</fullName>
    </recommendedName>
</protein>
<feature type="region of interest" description="Disordered" evidence="1">
    <location>
        <begin position="34"/>
        <end position="71"/>
    </location>
</feature>
<evidence type="ECO:0000313" key="2">
    <source>
        <dbReference type="EMBL" id="PLX60362.1"/>
    </source>
</evidence>
<reference evidence="2 3" key="1">
    <citation type="submission" date="2017-11" db="EMBL/GenBank/DDBJ databases">
        <title>Genome-resolved metagenomics identifies genetic mobility, metabolic interactions, and unexpected diversity in perchlorate-reducing communities.</title>
        <authorList>
            <person name="Barnum T.P."/>
            <person name="Figueroa I.A."/>
            <person name="Carlstrom C.I."/>
            <person name="Lucas L.N."/>
            <person name="Engelbrektson A.L."/>
            <person name="Coates J.D."/>
        </authorList>
    </citation>
    <scope>NUCLEOTIDE SEQUENCE [LARGE SCALE GENOMIC DNA]</scope>
    <source>
        <strain evidence="2">BM301</strain>
    </source>
</reference>
<name>A0A2N6CTB6_9GAMM</name>
<dbReference type="AlphaFoldDB" id="A0A2N6CTB6"/>
<accession>A0A2N6CTB6</accession>
<dbReference type="SUPFAM" id="SSF47413">
    <property type="entry name" value="lambda repressor-like DNA-binding domains"/>
    <property type="match status" value="1"/>
</dbReference>
<dbReference type="InterPro" id="IPR010982">
    <property type="entry name" value="Lambda_DNA-bd_dom_sf"/>
</dbReference>
<evidence type="ECO:0008006" key="4">
    <source>
        <dbReference type="Google" id="ProtNLM"/>
    </source>
</evidence>